<dbReference type="Proteomes" id="UP001230220">
    <property type="component" value="Unassembled WGS sequence"/>
</dbReference>
<evidence type="ECO:0000256" key="1">
    <source>
        <dbReference type="ARBA" id="ARBA00004976"/>
    </source>
</evidence>
<sequence>MKLELFDKIDATIDLLNQNKEEYQVIRKELKYTLLSILDRDLALDVTTRIKEGDSLRAKIIRNRYYLKYDTPEDILANLSDLIGLKIDCRFIEDEFHIYKALKDLFVVKQEDGFYTCENFGHIALDLEPHQPQSQKNGFAIYRIDGYYGNGDHKINFELQIKSLVNSFWGDIEHRLVYKNTNYIAAGGVMKDLLASIKANLTIVDRQLHIIYDQMGTENQVSSSFLDRISFEDLISKAINDLCAKKIEDSIGFTLDIRETSNILGHYIFKKNIQSASDNNQIFQLLHLFSHLQDAEIDFEQPIEMGACILGDDPFNEVMGNYLLGKMNADYEWFVFFRILFAIEPGNNAEDFQLFLSVLKSYLVDLDAYEKRFSGIPIKDAEAIREDCMEIFADVLCMVDDIQIVHNSKISLVHEKFSDFLDELEQRVINYKDFEHYRDGYRDELHSLLKDIFH</sequence>
<dbReference type="RefSeq" id="WP_307410971.1">
    <property type="nucleotide sequence ID" value="NZ_JAUSUR010000008.1"/>
</dbReference>
<dbReference type="SUPFAM" id="SSF81301">
    <property type="entry name" value="Nucleotidyltransferase"/>
    <property type="match status" value="1"/>
</dbReference>
<organism evidence="3 4">
    <name type="scientific">Breznakia pachnodae</name>
    <dbReference type="NCBI Taxonomy" id="265178"/>
    <lineage>
        <taxon>Bacteria</taxon>
        <taxon>Bacillati</taxon>
        <taxon>Bacillota</taxon>
        <taxon>Erysipelotrichia</taxon>
        <taxon>Erysipelotrichales</taxon>
        <taxon>Erysipelotrichaceae</taxon>
        <taxon>Breznakia</taxon>
    </lineage>
</organism>
<dbReference type="PANTHER" id="PTHR41773:SF1">
    <property type="entry name" value="RELA_SPOT DOMAIN-CONTAINING PROTEIN"/>
    <property type="match status" value="1"/>
</dbReference>
<feature type="domain" description="RelA/SpoT" evidence="2">
    <location>
        <begin position="48"/>
        <end position="184"/>
    </location>
</feature>
<dbReference type="InterPro" id="IPR007685">
    <property type="entry name" value="RelA_SpoT"/>
</dbReference>
<comment type="caution">
    <text evidence="3">The sequence shown here is derived from an EMBL/GenBank/DDBJ whole genome shotgun (WGS) entry which is preliminary data.</text>
</comment>
<dbReference type="EMBL" id="JAUSUR010000008">
    <property type="protein sequence ID" value="MDQ0362847.1"/>
    <property type="molecule type" value="Genomic_DNA"/>
</dbReference>
<evidence type="ECO:0000313" key="4">
    <source>
        <dbReference type="Proteomes" id="UP001230220"/>
    </source>
</evidence>
<evidence type="ECO:0000313" key="3">
    <source>
        <dbReference type="EMBL" id="MDQ0362847.1"/>
    </source>
</evidence>
<reference evidence="3 4" key="1">
    <citation type="submission" date="2023-07" db="EMBL/GenBank/DDBJ databases">
        <title>Genomic Encyclopedia of Type Strains, Phase IV (KMG-IV): sequencing the most valuable type-strain genomes for metagenomic binning, comparative biology and taxonomic classification.</title>
        <authorList>
            <person name="Goeker M."/>
        </authorList>
    </citation>
    <scope>NUCLEOTIDE SEQUENCE [LARGE SCALE GENOMIC DNA]</scope>
    <source>
        <strain evidence="3 4">DSM 16784</strain>
    </source>
</reference>
<gene>
    <name evidence="3" type="ORF">J2S15_003608</name>
</gene>
<dbReference type="PANTHER" id="PTHR41773">
    <property type="entry name" value="GTP PYROPHOSPHATASE-RELATED"/>
    <property type="match status" value="1"/>
</dbReference>
<dbReference type="Pfam" id="PF04607">
    <property type="entry name" value="RelA_SpoT"/>
    <property type="match status" value="1"/>
</dbReference>
<dbReference type="Gene3D" id="3.30.460.10">
    <property type="entry name" value="Beta Polymerase, domain 2"/>
    <property type="match status" value="1"/>
</dbReference>
<dbReference type="InterPro" id="IPR043519">
    <property type="entry name" value="NT_sf"/>
</dbReference>
<evidence type="ECO:0000259" key="2">
    <source>
        <dbReference type="SMART" id="SM00954"/>
    </source>
</evidence>
<name>A0ABU0E7H3_9FIRM</name>
<proteinExistence type="predicted"/>
<accession>A0ABU0E7H3</accession>
<keyword evidence="4" id="KW-1185">Reference proteome</keyword>
<comment type="pathway">
    <text evidence="1">Purine metabolism; ppGpp biosynthesis; ppGpp from GTP: step 1/2.</text>
</comment>
<protein>
    <submittedName>
        <fullName evidence="3">PpGpp synthetase/RelA/SpoT-type nucleotidyltransferase</fullName>
    </submittedName>
</protein>
<dbReference type="SMART" id="SM00954">
    <property type="entry name" value="RelA_SpoT"/>
    <property type="match status" value="1"/>
</dbReference>